<proteinExistence type="predicted"/>
<dbReference type="SUPFAM" id="SSF53649">
    <property type="entry name" value="Alkaline phosphatase-like"/>
    <property type="match status" value="1"/>
</dbReference>
<reference evidence="4 5" key="1">
    <citation type="submission" date="2019-02" db="EMBL/GenBank/DDBJ databases">
        <title>Deep-cultivation of Planctomycetes and their phenomic and genomic characterization uncovers novel biology.</title>
        <authorList>
            <person name="Wiegand S."/>
            <person name="Jogler M."/>
            <person name="Boedeker C."/>
            <person name="Pinto D."/>
            <person name="Vollmers J."/>
            <person name="Rivas-Marin E."/>
            <person name="Kohn T."/>
            <person name="Peeters S.H."/>
            <person name="Heuer A."/>
            <person name="Rast P."/>
            <person name="Oberbeckmann S."/>
            <person name="Bunk B."/>
            <person name="Jeske O."/>
            <person name="Meyerdierks A."/>
            <person name="Storesund J.E."/>
            <person name="Kallscheuer N."/>
            <person name="Luecker S."/>
            <person name="Lage O.M."/>
            <person name="Pohl T."/>
            <person name="Merkel B.J."/>
            <person name="Hornburger P."/>
            <person name="Mueller R.-W."/>
            <person name="Bruemmer F."/>
            <person name="Labrenz M."/>
            <person name="Spormann A.M."/>
            <person name="Op den Camp H."/>
            <person name="Overmann J."/>
            <person name="Amann R."/>
            <person name="Jetten M.S.M."/>
            <person name="Mascher T."/>
            <person name="Medema M.H."/>
            <person name="Devos D.P."/>
            <person name="Kaster A.-K."/>
            <person name="Ovreas L."/>
            <person name="Rohde M."/>
            <person name="Galperin M.Y."/>
            <person name="Jogler C."/>
        </authorList>
    </citation>
    <scope>NUCLEOTIDE SEQUENCE [LARGE SCALE GENOMIC DNA]</scope>
    <source>
        <strain evidence="4 5">Pla163</strain>
    </source>
</reference>
<dbReference type="InterPro" id="IPR017850">
    <property type="entry name" value="Alkaline_phosphatase_core_sf"/>
</dbReference>
<dbReference type="Proteomes" id="UP000319342">
    <property type="component" value="Chromosome"/>
</dbReference>
<keyword evidence="5" id="KW-1185">Reference proteome</keyword>
<dbReference type="Gene3D" id="3.40.720.10">
    <property type="entry name" value="Alkaline Phosphatase, subunit A"/>
    <property type="match status" value="1"/>
</dbReference>
<dbReference type="EC" id="3.1.6.1" evidence="4"/>
<feature type="region of interest" description="Disordered" evidence="1">
    <location>
        <begin position="489"/>
        <end position="518"/>
    </location>
</feature>
<evidence type="ECO:0000256" key="1">
    <source>
        <dbReference type="SAM" id="MobiDB-lite"/>
    </source>
</evidence>
<evidence type="ECO:0000313" key="4">
    <source>
        <dbReference type="EMBL" id="QDU84323.1"/>
    </source>
</evidence>
<evidence type="ECO:0000256" key="2">
    <source>
        <dbReference type="SAM" id="SignalP"/>
    </source>
</evidence>
<feature type="signal peptide" evidence="2">
    <location>
        <begin position="1"/>
        <end position="20"/>
    </location>
</feature>
<dbReference type="CDD" id="cd16148">
    <property type="entry name" value="sulfatase_like"/>
    <property type="match status" value="1"/>
</dbReference>
<protein>
    <submittedName>
        <fullName evidence="4">Arylsulfatase</fullName>
        <ecNumber evidence="4">3.1.6.1</ecNumber>
    </submittedName>
</protein>
<name>A0A518CYL1_9BACT</name>
<evidence type="ECO:0000259" key="3">
    <source>
        <dbReference type="Pfam" id="PF00884"/>
    </source>
</evidence>
<feature type="region of interest" description="Disordered" evidence="1">
    <location>
        <begin position="33"/>
        <end position="70"/>
    </location>
</feature>
<dbReference type="AlphaFoldDB" id="A0A518CYL1"/>
<dbReference type="GO" id="GO:0004065">
    <property type="term" value="F:arylsulfatase activity"/>
    <property type="evidence" value="ECO:0007669"/>
    <property type="project" value="UniProtKB-EC"/>
</dbReference>
<keyword evidence="2" id="KW-0732">Signal</keyword>
<sequence precursor="true">MRSARALRRPWCAIALVVLAACGGEDGGGEGGRAVVTPDVAPQATGTNDAADRAPGANARTDAESAGSGADRPDVLLISLDTLRADALSCYGNPRDTTPFIDALAARGVRFSNCYAPSPHTAPSHMSLFTGLLPLAHGIPNASTSSTSTSNLNEGIPTLGSVFSDAGWRVVMVGGRGQLRPAMGIALGSDFHHFKSTTFLDGLEVFDEVVATEDPNEPLFAFFHTYEPHAPYLPPREFDGHVFRGRYTDPDAKGLFASRYRALIDDPNAAEKAGVFLDVKGPLAEDEAEYLRGLYEENVAYTDHLLGRLFELWARHRDIERTLIVLVSDHGEQLGERNGALGHRSGVWQELASVPLIVTGPGVEPRVVDDPVGLTSVPATLLELVGLPPLPVAQPSLLPLMGPSPSDLGVPAFTQDAFGRKRSFSAAIAGLQTIVFEREEQRRAEHFDLARDPSGRTRFEDVPPEAVALRKRLAARMLADRAFAQELPPSVRAMGDDDDLQKRLAELGYTGGDGEDDR</sequence>
<dbReference type="OrthoDB" id="9766107at2"/>
<dbReference type="PROSITE" id="PS51257">
    <property type="entry name" value="PROKAR_LIPOPROTEIN"/>
    <property type="match status" value="1"/>
</dbReference>
<dbReference type="RefSeq" id="WP_145185659.1">
    <property type="nucleotide sequence ID" value="NZ_CP036290.1"/>
</dbReference>
<feature type="chain" id="PRO_5021787000" evidence="2">
    <location>
        <begin position="21"/>
        <end position="518"/>
    </location>
</feature>
<feature type="domain" description="Sulfatase N-terminal" evidence="3">
    <location>
        <begin position="73"/>
        <end position="386"/>
    </location>
</feature>
<accession>A0A518CYL1</accession>
<dbReference type="InterPro" id="IPR052701">
    <property type="entry name" value="GAG_Ulvan_Degrading_Sulfatases"/>
</dbReference>
<gene>
    <name evidence="4" type="ORF">Pla163_14300</name>
</gene>
<evidence type="ECO:0000313" key="5">
    <source>
        <dbReference type="Proteomes" id="UP000319342"/>
    </source>
</evidence>
<dbReference type="EMBL" id="CP036290">
    <property type="protein sequence ID" value="QDU84323.1"/>
    <property type="molecule type" value="Genomic_DNA"/>
</dbReference>
<dbReference type="PANTHER" id="PTHR43751:SF3">
    <property type="entry name" value="SULFATASE N-TERMINAL DOMAIN-CONTAINING PROTEIN"/>
    <property type="match status" value="1"/>
</dbReference>
<dbReference type="PANTHER" id="PTHR43751">
    <property type="entry name" value="SULFATASE"/>
    <property type="match status" value="1"/>
</dbReference>
<organism evidence="4 5">
    <name type="scientific">Rohdeia mirabilis</name>
    <dbReference type="NCBI Taxonomy" id="2528008"/>
    <lineage>
        <taxon>Bacteria</taxon>
        <taxon>Pseudomonadati</taxon>
        <taxon>Planctomycetota</taxon>
        <taxon>Planctomycetia</taxon>
        <taxon>Planctomycetia incertae sedis</taxon>
        <taxon>Rohdeia</taxon>
    </lineage>
</organism>
<dbReference type="InterPro" id="IPR000917">
    <property type="entry name" value="Sulfatase_N"/>
</dbReference>
<dbReference type="Pfam" id="PF00884">
    <property type="entry name" value="Sulfatase"/>
    <property type="match status" value="1"/>
</dbReference>
<keyword evidence="4" id="KW-0378">Hydrolase</keyword>